<name>A0A379CH29_9FIRM</name>
<organism evidence="1 2">
    <name type="scientific">Peptostreptococcus anaerobius</name>
    <dbReference type="NCBI Taxonomy" id="1261"/>
    <lineage>
        <taxon>Bacteria</taxon>
        <taxon>Bacillati</taxon>
        <taxon>Bacillota</taxon>
        <taxon>Clostridia</taxon>
        <taxon>Peptostreptococcales</taxon>
        <taxon>Peptostreptococcaceae</taxon>
        <taxon>Peptostreptococcus</taxon>
    </lineage>
</organism>
<evidence type="ECO:0000313" key="2">
    <source>
        <dbReference type="Proteomes" id="UP000255101"/>
    </source>
</evidence>
<dbReference type="AlphaFoldDB" id="A0A379CH29"/>
<sequence>MQKIEKKNVNRAKRELKDINYIQDNIDSLGRQIIEMRASIEGGAINYGDKIQSSSSGKENLICKYIDTKSKLEDLKADKMEKLALYNKRIDCIPNELYQNILRMKYIEGMTLLQISLKLNIKQRTIERYHGKALIEYENLIEN</sequence>
<dbReference type="SUPFAM" id="SSF88659">
    <property type="entry name" value="Sigma3 and sigma4 domains of RNA polymerase sigma factors"/>
    <property type="match status" value="1"/>
</dbReference>
<dbReference type="InterPro" id="IPR010861">
    <property type="entry name" value="DUF1492"/>
</dbReference>
<dbReference type="InterPro" id="IPR013324">
    <property type="entry name" value="RNA_pol_sigma_r3/r4-like"/>
</dbReference>
<reference evidence="1 2" key="1">
    <citation type="submission" date="2018-06" db="EMBL/GenBank/DDBJ databases">
        <authorList>
            <consortium name="Pathogen Informatics"/>
            <person name="Doyle S."/>
        </authorList>
    </citation>
    <scope>NUCLEOTIDE SEQUENCE [LARGE SCALE GENOMIC DNA]</scope>
    <source>
        <strain evidence="1 2">NCTC11460</strain>
    </source>
</reference>
<gene>
    <name evidence="1" type="ORF">NCTC11460_00932</name>
</gene>
<protein>
    <submittedName>
        <fullName evidence="1">RNA polymerase sigma factor, sigma-70 family</fullName>
    </submittedName>
</protein>
<dbReference type="RefSeq" id="WP_002845653.1">
    <property type="nucleotide sequence ID" value="NZ_FOVA01000002.1"/>
</dbReference>
<evidence type="ECO:0000313" key="1">
    <source>
        <dbReference type="EMBL" id="SUB61015.1"/>
    </source>
</evidence>
<dbReference type="Proteomes" id="UP000255101">
    <property type="component" value="Unassembled WGS sequence"/>
</dbReference>
<accession>A0A379CH29</accession>
<dbReference type="EMBL" id="UGTB01000004">
    <property type="protein sequence ID" value="SUB61015.1"/>
    <property type="molecule type" value="Genomic_DNA"/>
</dbReference>
<dbReference type="Pfam" id="PF07374">
    <property type="entry name" value="DUF1492"/>
    <property type="match status" value="1"/>
</dbReference>
<proteinExistence type="predicted"/>